<dbReference type="Gene3D" id="3.40.50.2000">
    <property type="entry name" value="Glycogen Phosphorylase B"/>
    <property type="match status" value="1"/>
</dbReference>
<organism evidence="2">
    <name type="scientific">marine sediment metagenome</name>
    <dbReference type="NCBI Taxonomy" id="412755"/>
    <lineage>
        <taxon>unclassified sequences</taxon>
        <taxon>metagenomes</taxon>
        <taxon>ecological metagenomes</taxon>
    </lineage>
</organism>
<dbReference type="PANTHER" id="PTHR12526:SF630">
    <property type="entry name" value="GLYCOSYLTRANSFERASE"/>
    <property type="match status" value="1"/>
</dbReference>
<evidence type="ECO:0000259" key="1">
    <source>
        <dbReference type="Pfam" id="PF00534"/>
    </source>
</evidence>
<proteinExistence type="predicted"/>
<dbReference type="InterPro" id="IPR001296">
    <property type="entry name" value="Glyco_trans_1"/>
</dbReference>
<feature type="non-terminal residue" evidence="2">
    <location>
        <position position="1"/>
    </location>
</feature>
<gene>
    <name evidence="2" type="ORF">S12H4_59016</name>
</gene>
<sequence length="170" mass="18755">GLGDDQRIILFLGRIHKIKGLDLLAKAFADLPKPLDNIKLVIVGPDDGYLSSLKKLVTDLGINDKVLFTGPLYGQEKLKAYVDADVYVLPSFYEIFGITVLEALACGTPVIVTNRCGIADAINGQAGLVVPYDKEQLQHALLHLLGDDKMRSQFSEKGKSLVREKFNWEK</sequence>
<comment type="caution">
    <text evidence="2">The sequence shown here is derived from an EMBL/GenBank/DDBJ whole genome shotgun (WGS) entry which is preliminary data.</text>
</comment>
<protein>
    <recommendedName>
        <fullName evidence="1">Glycosyl transferase family 1 domain-containing protein</fullName>
    </recommendedName>
</protein>
<accession>X1W204</accession>
<dbReference type="SUPFAM" id="SSF53756">
    <property type="entry name" value="UDP-Glycosyltransferase/glycogen phosphorylase"/>
    <property type="match status" value="1"/>
</dbReference>
<dbReference type="PANTHER" id="PTHR12526">
    <property type="entry name" value="GLYCOSYLTRANSFERASE"/>
    <property type="match status" value="1"/>
</dbReference>
<dbReference type="Pfam" id="PF00534">
    <property type="entry name" value="Glycos_transf_1"/>
    <property type="match status" value="1"/>
</dbReference>
<feature type="domain" description="Glycosyl transferase family 1" evidence="1">
    <location>
        <begin position="4"/>
        <end position="159"/>
    </location>
</feature>
<reference evidence="2" key="1">
    <citation type="journal article" date="2014" name="Front. Microbiol.">
        <title>High frequency of phylogenetically diverse reductive dehalogenase-homologous genes in deep subseafloor sedimentary metagenomes.</title>
        <authorList>
            <person name="Kawai M."/>
            <person name="Futagami T."/>
            <person name="Toyoda A."/>
            <person name="Takaki Y."/>
            <person name="Nishi S."/>
            <person name="Hori S."/>
            <person name="Arai W."/>
            <person name="Tsubouchi T."/>
            <person name="Morono Y."/>
            <person name="Uchiyama I."/>
            <person name="Ito T."/>
            <person name="Fujiyama A."/>
            <person name="Inagaki F."/>
            <person name="Takami H."/>
        </authorList>
    </citation>
    <scope>NUCLEOTIDE SEQUENCE</scope>
    <source>
        <strain evidence="2">Expedition CK06-06</strain>
    </source>
</reference>
<dbReference type="GO" id="GO:0016757">
    <property type="term" value="F:glycosyltransferase activity"/>
    <property type="evidence" value="ECO:0007669"/>
    <property type="project" value="InterPro"/>
</dbReference>
<dbReference type="AlphaFoldDB" id="X1W204"/>
<name>X1W204_9ZZZZ</name>
<dbReference type="EMBL" id="BARW01038456">
    <property type="protein sequence ID" value="GAJ22860.1"/>
    <property type="molecule type" value="Genomic_DNA"/>
</dbReference>
<evidence type="ECO:0000313" key="2">
    <source>
        <dbReference type="EMBL" id="GAJ22860.1"/>
    </source>
</evidence>
<feature type="non-terminal residue" evidence="2">
    <location>
        <position position="170"/>
    </location>
</feature>